<dbReference type="EMBL" id="PDJK01000002">
    <property type="protein sequence ID" value="PFG48671.1"/>
    <property type="molecule type" value="Genomic_DNA"/>
</dbReference>
<reference evidence="3 4" key="1">
    <citation type="submission" date="2017-10" db="EMBL/GenBank/DDBJ databases">
        <title>Sequencing the genomes of 1000 actinobacteria strains.</title>
        <authorList>
            <person name="Klenk H.-P."/>
        </authorList>
    </citation>
    <scope>NUCLEOTIDE SEQUENCE [LARGE SCALE GENOMIC DNA]</scope>
    <source>
        <strain evidence="3 4">DSM 46092</strain>
    </source>
</reference>
<dbReference type="AlphaFoldDB" id="A0A2A9FD45"/>
<evidence type="ECO:0000313" key="4">
    <source>
        <dbReference type="Proteomes" id="UP000243542"/>
    </source>
</evidence>
<accession>A0A2A9FD45</accession>
<dbReference type="NCBIfam" id="TIGR01764">
    <property type="entry name" value="excise"/>
    <property type="match status" value="1"/>
</dbReference>
<protein>
    <submittedName>
        <fullName evidence="3">Excisionase family DNA binding protein</fullName>
    </submittedName>
</protein>
<feature type="domain" description="Helix-turn-helix" evidence="2">
    <location>
        <begin position="9"/>
        <end position="59"/>
    </location>
</feature>
<organism evidence="3 4">
    <name type="scientific">Amycolatopsis sulphurea</name>
    <dbReference type="NCBI Taxonomy" id="76022"/>
    <lineage>
        <taxon>Bacteria</taxon>
        <taxon>Bacillati</taxon>
        <taxon>Actinomycetota</taxon>
        <taxon>Actinomycetes</taxon>
        <taxon>Pseudonocardiales</taxon>
        <taxon>Pseudonocardiaceae</taxon>
        <taxon>Amycolatopsis</taxon>
    </lineage>
</organism>
<gene>
    <name evidence="3" type="ORF">ATK36_3773</name>
</gene>
<dbReference type="Pfam" id="PF12728">
    <property type="entry name" value="HTH_17"/>
    <property type="match status" value="1"/>
</dbReference>
<proteinExistence type="predicted"/>
<feature type="region of interest" description="Disordered" evidence="1">
    <location>
        <begin position="72"/>
        <end position="122"/>
    </location>
</feature>
<sequence length="122" mass="12414">MQVEGNAVFRVKALAELLDVSRSTVYRAIEAGQLEALKIGSGRGALRIPGFSVNIWLSDCMDAAAAEFFHGDASAEQADNPESETGDDVAESSLNAWLGASDEAEASPAAGDSAAAGVAGVA</sequence>
<evidence type="ECO:0000259" key="2">
    <source>
        <dbReference type="Pfam" id="PF12728"/>
    </source>
</evidence>
<dbReference type="Proteomes" id="UP000243542">
    <property type="component" value="Unassembled WGS sequence"/>
</dbReference>
<comment type="caution">
    <text evidence="3">The sequence shown here is derived from an EMBL/GenBank/DDBJ whole genome shotgun (WGS) entry which is preliminary data.</text>
</comment>
<keyword evidence="4" id="KW-1185">Reference proteome</keyword>
<evidence type="ECO:0000256" key="1">
    <source>
        <dbReference type="SAM" id="MobiDB-lite"/>
    </source>
</evidence>
<dbReference type="InterPro" id="IPR041657">
    <property type="entry name" value="HTH_17"/>
</dbReference>
<feature type="compositionally biased region" description="Acidic residues" evidence="1">
    <location>
        <begin position="79"/>
        <end position="90"/>
    </location>
</feature>
<dbReference type="InterPro" id="IPR010093">
    <property type="entry name" value="SinI_DNA-bd"/>
</dbReference>
<dbReference type="RefSeq" id="WP_098512712.1">
    <property type="nucleotide sequence ID" value="NZ_JBIAKZ010000009.1"/>
</dbReference>
<evidence type="ECO:0000313" key="3">
    <source>
        <dbReference type="EMBL" id="PFG48671.1"/>
    </source>
</evidence>
<feature type="compositionally biased region" description="Low complexity" evidence="1">
    <location>
        <begin position="106"/>
        <end position="122"/>
    </location>
</feature>
<dbReference type="GO" id="GO:0003677">
    <property type="term" value="F:DNA binding"/>
    <property type="evidence" value="ECO:0007669"/>
    <property type="project" value="InterPro"/>
</dbReference>
<name>A0A2A9FD45_9PSEU</name>